<evidence type="ECO:0000256" key="2">
    <source>
        <dbReference type="SAM" id="MobiDB-lite"/>
    </source>
</evidence>
<organism evidence="5 6">
    <name type="scientific">Thermaerobacter subterraneus DSM 13965</name>
    <dbReference type="NCBI Taxonomy" id="867903"/>
    <lineage>
        <taxon>Bacteria</taxon>
        <taxon>Bacillati</taxon>
        <taxon>Bacillota</taxon>
        <taxon>Clostridia</taxon>
        <taxon>Eubacteriales</taxon>
        <taxon>Clostridiales Family XVII. Incertae Sedis</taxon>
        <taxon>Thermaerobacter</taxon>
    </lineage>
</organism>
<evidence type="ECO:0000313" key="5">
    <source>
        <dbReference type="EMBL" id="EKP94124.1"/>
    </source>
</evidence>
<dbReference type="eggNOG" id="COG2208">
    <property type="taxonomic scope" value="Bacteria"/>
</dbReference>
<sequence>MGRRHPGTIPTADVNADRALHAASMRRLVERGLQAMDERDGLTALNCFQRASDMAFKYRLGAEAQAGTQLNLALAYRLIGDLEGAASVLQRLLQGDDLVPDQRAMVWNILGTVHFASGRYRPAAHALLRAWRLMRNRRYVSELRVEVAGNLATVYLELRRPTRALTWASRAAWQARHAGTPHRQFATLQLIAARLALGETERAARGIARLERSILPEHASLFWRLYADHALRTGDPRRAMALAARSLDAAVCDLSAEDITAAARALARHKGCDAAPHAAETLIAYSRTYRSWITAFATACQQLELAREKQVVALLVAADGLILTRAGGEEILHKLTLQGYHAGGRMDAMPGAGLSLDEAPADLSTGSNGMWGWAQIIADHHTDGVAPAGGGTSTRGPTAFRTERRASGDSPPAWVFVWPPQPAMARAIATLSAHIRQVTEKEQQHHEEAQALAKLTAFHRAAVALGGPLPTPELIGRLLALTQQLSRSDGVALLFTERDRGIWDDGLDGRKLWRSRVTRRVATTGRPGRLSVHRPRDREELGRLGLSSLLLVPVFFGGDSCSAVLAAGRLAGPEYTEAELELVTFISRQFGLALENAALRDDLSQRLDTLTRDMQLARRLQEAFLPPPVLRHEGIEVAGLSLPAKFVGGDLYDYVRFPGGGWALVLGDVMGKGVAAAMLASMLLSLVREVWARQVVGEEVIRRLDLRFAPDLHRARALATLVMAHLDPGNGTLRAWLAGHDGPILWHHKGWRPLSRGGGTALGLQAGIGSVVQIETRLEPGDVVLFYSDGLGELLLGRRGAGRSNEVAGVLNRLGLSPQPERLQALLGKIRSLAVHRTLQDDVTVVMISVAQSVSRRVSSCADGVLLV</sequence>
<dbReference type="InterPro" id="IPR052016">
    <property type="entry name" value="Bact_Sigma-Reg"/>
</dbReference>
<dbReference type="STRING" id="867903.ThesuDRAFT_01850"/>
<dbReference type="Gene3D" id="3.60.40.10">
    <property type="entry name" value="PPM-type phosphatase domain"/>
    <property type="match status" value="1"/>
</dbReference>
<dbReference type="SUPFAM" id="SSF81606">
    <property type="entry name" value="PP2C-like"/>
    <property type="match status" value="1"/>
</dbReference>
<dbReference type="SMART" id="SM00065">
    <property type="entry name" value="GAF"/>
    <property type="match status" value="1"/>
</dbReference>
<dbReference type="SUPFAM" id="SSF48452">
    <property type="entry name" value="TPR-like"/>
    <property type="match status" value="1"/>
</dbReference>
<evidence type="ECO:0000313" key="6">
    <source>
        <dbReference type="Proteomes" id="UP000005710"/>
    </source>
</evidence>
<dbReference type="eggNOG" id="COG0457">
    <property type="taxonomic scope" value="Bacteria"/>
</dbReference>
<keyword evidence="6" id="KW-1185">Reference proteome</keyword>
<reference evidence="5" key="2">
    <citation type="submission" date="2012-10" db="EMBL/GenBank/DDBJ databases">
        <title>Improved high-quality draft of Thermaerobacter subterraneus C21, DSM 13965.</title>
        <authorList>
            <consortium name="DOE Joint Genome Institute"/>
            <person name="Eisen J."/>
            <person name="Huntemann M."/>
            <person name="Wei C.-L."/>
            <person name="Han J."/>
            <person name="Detter J.C."/>
            <person name="Han C."/>
            <person name="Tapia R."/>
            <person name="Chen A."/>
            <person name="Kyrpides N."/>
            <person name="Mavromatis K."/>
            <person name="Markowitz V."/>
            <person name="Szeto E."/>
            <person name="Ivanova N."/>
            <person name="Mikhailova N."/>
            <person name="Ovchinnikova G."/>
            <person name="Pagani I."/>
            <person name="Pati A."/>
            <person name="Goodwin L."/>
            <person name="Nordberg H.P."/>
            <person name="Cantor M.N."/>
            <person name="Hua S.X."/>
            <person name="Woyke T."/>
            <person name="Eisen J."/>
            <person name="Klenk H.-P."/>
        </authorList>
    </citation>
    <scope>NUCLEOTIDE SEQUENCE [LARGE SCALE GENOMIC DNA]</scope>
    <source>
        <strain evidence="5">DSM 13965</strain>
    </source>
</reference>
<dbReference type="Proteomes" id="UP000005710">
    <property type="component" value="Unassembled WGS sequence"/>
</dbReference>
<dbReference type="PANTHER" id="PTHR43156:SF2">
    <property type="entry name" value="STAGE II SPORULATION PROTEIN E"/>
    <property type="match status" value="1"/>
</dbReference>
<evidence type="ECO:0000256" key="1">
    <source>
        <dbReference type="ARBA" id="ARBA00022801"/>
    </source>
</evidence>
<dbReference type="AlphaFoldDB" id="K6PZU3"/>
<reference evidence="5" key="1">
    <citation type="submission" date="2010-10" db="EMBL/GenBank/DDBJ databases">
        <authorList>
            <consortium name="US DOE Joint Genome Institute (JGI-PGF)"/>
            <person name="Lucas S."/>
            <person name="Copeland A."/>
            <person name="Lapidus A."/>
            <person name="Bruce D."/>
            <person name="Goodwin L."/>
            <person name="Pitluck S."/>
            <person name="Kyrpides N."/>
            <person name="Mavromatis K."/>
            <person name="Detter J.C."/>
            <person name="Han C."/>
            <person name="Land M."/>
            <person name="Hauser L."/>
            <person name="Markowitz V."/>
            <person name="Cheng J.-F."/>
            <person name="Hugenholtz P."/>
            <person name="Woyke T."/>
            <person name="Wu D."/>
            <person name="Pukall R."/>
            <person name="Wahrenburg C."/>
            <person name="Brambilla E."/>
            <person name="Klenk H.-P."/>
            <person name="Eisen J.A."/>
        </authorList>
    </citation>
    <scope>NUCLEOTIDE SEQUENCE [LARGE SCALE GENOMIC DNA]</scope>
    <source>
        <strain evidence="5">DSM 13965</strain>
    </source>
</reference>
<dbReference type="Gene3D" id="1.25.40.10">
    <property type="entry name" value="Tetratricopeptide repeat domain"/>
    <property type="match status" value="1"/>
</dbReference>
<accession>K6PZU3</accession>
<dbReference type="eggNOG" id="COG2203">
    <property type="taxonomic scope" value="Bacteria"/>
</dbReference>
<dbReference type="InterPro" id="IPR001932">
    <property type="entry name" value="PPM-type_phosphatase-like_dom"/>
</dbReference>
<dbReference type="Gene3D" id="3.30.450.40">
    <property type="match status" value="1"/>
</dbReference>
<dbReference type="SUPFAM" id="SSF55781">
    <property type="entry name" value="GAF domain-like"/>
    <property type="match status" value="1"/>
</dbReference>
<comment type="caution">
    <text evidence="5">The sequence shown here is derived from an EMBL/GenBank/DDBJ whole genome shotgun (WGS) entry which is preliminary data.</text>
</comment>
<feature type="domain" description="GAF" evidence="3">
    <location>
        <begin position="470"/>
        <end position="604"/>
    </location>
</feature>
<dbReference type="SMART" id="SM00331">
    <property type="entry name" value="PP2C_SIG"/>
    <property type="match status" value="1"/>
</dbReference>
<dbReference type="InterPro" id="IPR003018">
    <property type="entry name" value="GAF"/>
</dbReference>
<dbReference type="Pfam" id="PF01590">
    <property type="entry name" value="GAF"/>
    <property type="match status" value="1"/>
</dbReference>
<dbReference type="PANTHER" id="PTHR43156">
    <property type="entry name" value="STAGE II SPORULATION PROTEIN E-RELATED"/>
    <property type="match status" value="1"/>
</dbReference>
<feature type="region of interest" description="Disordered" evidence="2">
    <location>
        <begin position="383"/>
        <end position="413"/>
    </location>
</feature>
<gene>
    <name evidence="5" type="ORF">ThesuDRAFT_01850</name>
</gene>
<protein>
    <submittedName>
        <fullName evidence="5">SpoIIE-like protein with GAF domain</fullName>
    </submittedName>
</protein>
<dbReference type="Pfam" id="PF07228">
    <property type="entry name" value="SpoIIE"/>
    <property type="match status" value="1"/>
</dbReference>
<dbReference type="EMBL" id="AENY02000003">
    <property type="protein sequence ID" value="EKP94124.1"/>
    <property type="molecule type" value="Genomic_DNA"/>
</dbReference>
<dbReference type="InterPro" id="IPR011990">
    <property type="entry name" value="TPR-like_helical_dom_sf"/>
</dbReference>
<keyword evidence="1" id="KW-0378">Hydrolase</keyword>
<name>K6PZU3_9FIRM</name>
<proteinExistence type="predicted"/>
<feature type="domain" description="PPM-type phosphatase" evidence="4">
    <location>
        <begin position="632"/>
        <end position="850"/>
    </location>
</feature>
<dbReference type="InterPro" id="IPR036457">
    <property type="entry name" value="PPM-type-like_dom_sf"/>
</dbReference>
<dbReference type="HOGENOM" id="CLU_340947_0_0_9"/>
<evidence type="ECO:0000259" key="3">
    <source>
        <dbReference type="SMART" id="SM00065"/>
    </source>
</evidence>
<dbReference type="GO" id="GO:0016791">
    <property type="term" value="F:phosphatase activity"/>
    <property type="evidence" value="ECO:0007669"/>
    <property type="project" value="TreeGrafter"/>
</dbReference>
<evidence type="ECO:0000259" key="4">
    <source>
        <dbReference type="SMART" id="SM00331"/>
    </source>
</evidence>
<dbReference type="InterPro" id="IPR029016">
    <property type="entry name" value="GAF-like_dom_sf"/>
</dbReference>